<dbReference type="InterPro" id="IPR055270">
    <property type="entry name" value="Glyco_tran_10_C"/>
</dbReference>
<evidence type="ECO:0000256" key="4">
    <source>
        <dbReference type="ARBA" id="ARBA00022676"/>
    </source>
</evidence>
<keyword evidence="16" id="KW-1185">Reference proteome</keyword>
<dbReference type="AlphaFoldDB" id="A0AA89C8G7"/>
<comment type="subcellular location">
    <subcellularLocation>
        <location evidence="1">Golgi apparatus membrane</location>
        <topology evidence="1">Single-pass type II membrane protein</topology>
    </subcellularLocation>
    <subcellularLocation>
        <location evidence="12">Golgi apparatus</location>
        <location evidence="12">Golgi stack membrane</location>
        <topology evidence="12">Single-pass type II membrane protein</topology>
    </subcellularLocation>
</comment>
<dbReference type="InterPro" id="IPR001503">
    <property type="entry name" value="Glyco_trans_10"/>
</dbReference>
<keyword evidence="7" id="KW-0735">Signal-anchor</keyword>
<dbReference type="GO" id="GO:0000139">
    <property type="term" value="C:Golgi membrane"/>
    <property type="evidence" value="ECO:0007669"/>
    <property type="project" value="UniProtKB-SubCell"/>
</dbReference>
<dbReference type="InterPro" id="IPR031481">
    <property type="entry name" value="Glyco_tran_10_N"/>
</dbReference>
<dbReference type="Gene3D" id="3.40.50.11660">
    <property type="entry name" value="Glycosyl transferase family 10, C-terminal domain"/>
    <property type="match status" value="1"/>
</dbReference>
<comment type="pathway">
    <text evidence="2">Protein modification; protein glycosylation.</text>
</comment>
<dbReference type="Proteomes" id="UP001186944">
    <property type="component" value="Unassembled WGS sequence"/>
</dbReference>
<feature type="domain" description="Fucosyltransferase N-terminal" evidence="14">
    <location>
        <begin position="54"/>
        <end position="142"/>
    </location>
</feature>
<dbReference type="EC" id="2.4.1.-" evidence="12"/>
<keyword evidence="10" id="KW-0472">Membrane</keyword>
<dbReference type="SUPFAM" id="SSF53756">
    <property type="entry name" value="UDP-Glycosyltransferase/glycogen phosphorylase"/>
    <property type="match status" value="1"/>
</dbReference>
<evidence type="ECO:0000256" key="2">
    <source>
        <dbReference type="ARBA" id="ARBA00004922"/>
    </source>
</evidence>
<evidence type="ECO:0000256" key="7">
    <source>
        <dbReference type="ARBA" id="ARBA00022968"/>
    </source>
</evidence>
<protein>
    <recommendedName>
        <fullName evidence="12">Fucosyltransferase</fullName>
        <ecNumber evidence="12">2.4.1.-</ecNumber>
    </recommendedName>
</protein>
<keyword evidence="11" id="KW-0325">Glycoprotein</keyword>
<evidence type="ECO:0000256" key="11">
    <source>
        <dbReference type="ARBA" id="ARBA00023180"/>
    </source>
</evidence>
<dbReference type="FunFam" id="3.40.50.11660:FF:000002">
    <property type="entry name" value="Alpha-(1,3)-fucosyltransferase"/>
    <property type="match status" value="1"/>
</dbReference>
<name>A0AA89C8G7_PINIB</name>
<evidence type="ECO:0000256" key="5">
    <source>
        <dbReference type="ARBA" id="ARBA00022679"/>
    </source>
</evidence>
<reference evidence="15" key="1">
    <citation type="submission" date="2019-08" db="EMBL/GenBank/DDBJ databases">
        <title>The improved chromosome-level genome for the pearl oyster Pinctada fucata martensii using PacBio sequencing and Hi-C.</title>
        <authorList>
            <person name="Zheng Z."/>
        </authorList>
    </citation>
    <scope>NUCLEOTIDE SEQUENCE</scope>
    <source>
        <strain evidence="15">ZZ-2019</strain>
        <tissue evidence="15">Adductor muscle</tissue>
    </source>
</reference>
<evidence type="ECO:0000256" key="9">
    <source>
        <dbReference type="ARBA" id="ARBA00023034"/>
    </source>
</evidence>
<dbReference type="EMBL" id="VSWD01000005">
    <property type="protein sequence ID" value="KAK3103803.1"/>
    <property type="molecule type" value="Genomic_DNA"/>
</dbReference>
<dbReference type="InterPro" id="IPR038577">
    <property type="entry name" value="GT10-like_C_sf"/>
</dbReference>
<evidence type="ECO:0000256" key="6">
    <source>
        <dbReference type="ARBA" id="ARBA00022692"/>
    </source>
</evidence>
<dbReference type="Pfam" id="PF17039">
    <property type="entry name" value="Glyco_tran_10_N"/>
    <property type="match status" value="1"/>
</dbReference>
<evidence type="ECO:0000259" key="14">
    <source>
        <dbReference type="Pfam" id="PF17039"/>
    </source>
</evidence>
<keyword evidence="5 12" id="KW-0808">Transferase</keyword>
<comment type="similarity">
    <text evidence="3 12">Belongs to the glycosyltransferase 10 family.</text>
</comment>
<gene>
    <name evidence="15" type="ORF">FSP39_022022</name>
</gene>
<feature type="domain" description="Fucosyltransferase C-terminal" evidence="13">
    <location>
        <begin position="161"/>
        <end position="333"/>
    </location>
</feature>
<keyword evidence="6 12" id="KW-0812">Transmembrane</keyword>
<keyword evidence="8" id="KW-1133">Transmembrane helix</keyword>
<organism evidence="15 16">
    <name type="scientific">Pinctada imbricata</name>
    <name type="common">Atlantic pearl-oyster</name>
    <name type="synonym">Pinctada martensii</name>
    <dbReference type="NCBI Taxonomy" id="66713"/>
    <lineage>
        <taxon>Eukaryota</taxon>
        <taxon>Metazoa</taxon>
        <taxon>Spiralia</taxon>
        <taxon>Lophotrochozoa</taxon>
        <taxon>Mollusca</taxon>
        <taxon>Bivalvia</taxon>
        <taxon>Autobranchia</taxon>
        <taxon>Pteriomorphia</taxon>
        <taxon>Pterioida</taxon>
        <taxon>Pterioidea</taxon>
        <taxon>Pteriidae</taxon>
        <taxon>Pinctada</taxon>
    </lineage>
</organism>
<proteinExistence type="inferred from homology"/>
<dbReference type="PANTHER" id="PTHR48438">
    <property type="entry name" value="ALPHA-(1,3)-FUCOSYLTRANSFERASE C-RELATED"/>
    <property type="match status" value="1"/>
</dbReference>
<evidence type="ECO:0000256" key="3">
    <source>
        <dbReference type="ARBA" id="ARBA00008919"/>
    </source>
</evidence>
<keyword evidence="9 12" id="KW-0333">Golgi apparatus</keyword>
<evidence type="ECO:0000256" key="12">
    <source>
        <dbReference type="RuleBase" id="RU003832"/>
    </source>
</evidence>
<evidence type="ECO:0000256" key="1">
    <source>
        <dbReference type="ARBA" id="ARBA00004323"/>
    </source>
</evidence>
<evidence type="ECO:0000313" key="15">
    <source>
        <dbReference type="EMBL" id="KAK3103803.1"/>
    </source>
</evidence>
<dbReference type="PANTHER" id="PTHR48438:SF1">
    <property type="entry name" value="ALPHA-(1,3)-FUCOSYLTRANSFERASE C-RELATED"/>
    <property type="match status" value="1"/>
</dbReference>
<dbReference type="GO" id="GO:0032580">
    <property type="term" value="C:Golgi cisterna membrane"/>
    <property type="evidence" value="ECO:0007669"/>
    <property type="project" value="UniProtKB-SubCell"/>
</dbReference>
<sequence>MWFKSGPTYVIPILKEHKLIPGPFRYECKDGAANPRNLHTDIKKICTGTGSIWKTINFDTCSVKGCILEDNLTKTHECHAVMLQTNHLEDRFIPRQDEQVWILVSHETPFTLTPILGNKKWRGAFNWIFSYQKNSDIFFPWGRVIKKNQIQKKNYSAIFDSKNGTAVWFSSNCQTQSKREEYVNIMQRVIEIDIYGKCGNLSCKNIINLVDPKDECRTEKSMQYKFYLSFENALCPAYMTEKLFLFYQYDRQIIPVVRGVQNAEEILPNNTYVDASKFDNATQLAHYLKELGNDRERYIAMLEEKDKYTVESLADVFESALCSLCEKLHNSFNQRCIDTKIWMKQSFEECREPDDLM</sequence>
<evidence type="ECO:0000259" key="13">
    <source>
        <dbReference type="Pfam" id="PF00852"/>
    </source>
</evidence>
<accession>A0AA89C8G7</accession>
<keyword evidence="4 12" id="KW-0328">Glycosyltransferase</keyword>
<dbReference type="GO" id="GO:0008417">
    <property type="term" value="F:fucosyltransferase activity"/>
    <property type="evidence" value="ECO:0007669"/>
    <property type="project" value="InterPro"/>
</dbReference>
<comment type="caution">
    <text evidence="15">The sequence shown here is derived from an EMBL/GenBank/DDBJ whole genome shotgun (WGS) entry which is preliminary data.</text>
</comment>
<dbReference type="Pfam" id="PF00852">
    <property type="entry name" value="Glyco_transf_10"/>
    <property type="match status" value="1"/>
</dbReference>
<evidence type="ECO:0000256" key="10">
    <source>
        <dbReference type="ARBA" id="ARBA00023136"/>
    </source>
</evidence>
<evidence type="ECO:0000313" key="16">
    <source>
        <dbReference type="Proteomes" id="UP001186944"/>
    </source>
</evidence>
<evidence type="ECO:0000256" key="8">
    <source>
        <dbReference type="ARBA" id="ARBA00022989"/>
    </source>
</evidence>